<proteinExistence type="inferred from homology"/>
<reference evidence="13" key="1">
    <citation type="journal article" date="2018" name="Nat. Microbiol.">
        <title>Leveraging single-cell genomics to expand the fungal tree of life.</title>
        <authorList>
            <person name="Ahrendt S.R."/>
            <person name="Quandt C.A."/>
            <person name="Ciobanu D."/>
            <person name="Clum A."/>
            <person name="Salamov A."/>
            <person name="Andreopoulos B."/>
            <person name="Cheng J.F."/>
            <person name="Woyke T."/>
            <person name="Pelin A."/>
            <person name="Henrissat B."/>
            <person name="Reynolds N.K."/>
            <person name="Benny G.L."/>
            <person name="Smith M.E."/>
            <person name="James T.Y."/>
            <person name="Grigoriev I.V."/>
        </authorList>
    </citation>
    <scope>NUCLEOTIDE SEQUENCE [LARGE SCALE GENOMIC DNA]</scope>
    <source>
        <strain evidence="13">RSA 468</strain>
    </source>
</reference>
<feature type="transmembrane region" description="Helical" evidence="11">
    <location>
        <begin position="180"/>
        <end position="203"/>
    </location>
</feature>
<evidence type="ECO:0000256" key="10">
    <source>
        <dbReference type="ARBA" id="ARBA00048473"/>
    </source>
</evidence>
<keyword evidence="4 11" id="KW-0812">Transmembrane</keyword>
<dbReference type="GO" id="GO:0005774">
    <property type="term" value="C:vacuolar membrane"/>
    <property type="evidence" value="ECO:0007669"/>
    <property type="project" value="TreeGrafter"/>
</dbReference>
<feature type="transmembrane region" description="Helical" evidence="11">
    <location>
        <begin position="6"/>
        <end position="27"/>
    </location>
</feature>
<keyword evidence="3" id="KW-0813">Transport</keyword>
<feature type="transmembrane region" description="Helical" evidence="11">
    <location>
        <begin position="223"/>
        <end position="242"/>
    </location>
</feature>
<dbReference type="AlphaFoldDB" id="A0A4P9ZUZ5"/>
<accession>A0A4P9ZUZ5</accession>
<dbReference type="PANTHER" id="PTHR13131:SF5">
    <property type="entry name" value="CYSTINOSIN"/>
    <property type="match status" value="1"/>
</dbReference>
<dbReference type="STRING" id="215637.A0A4P9ZUZ5"/>
<evidence type="ECO:0000256" key="3">
    <source>
        <dbReference type="ARBA" id="ARBA00022448"/>
    </source>
</evidence>
<comment type="subcellular location">
    <subcellularLocation>
        <location evidence="1">Lysosome membrane</location>
        <topology evidence="1">Multi-pass membrane protein</topology>
    </subcellularLocation>
</comment>
<dbReference type="SMART" id="SM00679">
    <property type="entry name" value="CTNS"/>
    <property type="match status" value="2"/>
</dbReference>
<sequence>MVVVSFGAFLSGLLGWLYFLAWSVSFYPQAILNYRRKSVQGLSIDFLVYNAFGFACYALYNLTFYASPAIRREYEDRNEGKSNLVQLNDVFFAVHAFLIASFTLGQSFVYKRNTTQELSFVAKAFLFISGIGIAALSVGITFRAAMWIDLLYFLSYIKLFISLVKYCPQVYVNYKAQSTVGWSIHNVLLDLTGGVLSMSQLVLDAARLDNWGGIAGNPVKLGLGLVSIAFDLVFIVQHYVLYRRSADFQRLSFPETDGGLGRRFQR</sequence>
<evidence type="ECO:0000256" key="2">
    <source>
        <dbReference type="ARBA" id="ARBA00006855"/>
    </source>
</evidence>
<dbReference type="NCBIfam" id="TIGR00951">
    <property type="entry name" value="2A43"/>
    <property type="match status" value="1"/>
</dbReference>
<keyword evidence="13" id="KW-1185">Reference proteome</keyword>
<comment type="similarity">
    <text evidence="2">Belongs to the cystinosin family.</text>
</comment>
<dbReference type="GO" id="GO:0000324">
    <property type="term" value="C:fungal-type vacuole"/>
    <property type="evidence" value="ECO:0007669"/>
    <property type="project" value="TreeGrafter"/>
</dbReference>
<dbReference type="EMBL" id="ML002500">
    <property type="protein sequence ID" value="RKP37404.1"/>
    <property type="molecule type" value="Genomic_DNA"/>
</dbReference>
<keyword evidence="7 11" id="KW-1133">Transmembrane helix</keyword>
<evidence type="ECO:0000256" key="9">
    <source>
        <dbReference type="ARBA" id="ARBA00023228"/>
    </source>
</evidence>
<evidence type="ECO:0000256" key="1">
    <source>
        <dbReference type="ARBA" id="ARBA00004155"/>
    </source>
</evidence>
<dbReference type="Proteomes" id="UP000268162">
    <property type="component" value="Unassembled WGS sequence"/>
</dbReference>
<dbReference type="GO" id="GO:0015293">
    <property type="term" value="F:symporter activity"/>
    <property type="evidence" value="ECO:0007669"/>
    <property type="project" value="UniProtKB-KW"/>
</dbReference>
<keyword evidence="9" id="KW-0458">Lysosome</keyword>
<organism evidence="12 13">
    <name type="scientific">Dimargaris cristalligena</name>
    <dbReference type="NCBI Taxonomy" id="215637"/>
    <lineage>
        <taxon>Eukaryota</taxon>
        <taxon>Fungi</taxon>
        <taxon>Fungi incertae sedis</taxon>
        <taxon>Zoopagomycota</taxon>
        <taxon>Kickxellomycotina</taxon>
        <taxon>Dimargaritomycetes</taxon>
        <taxon>Dimargaritales</taxon>
        <taxon>Dimargaritaceae</taxon>
        <taxon>Dimargaris</taxon>
    </lineage>
</organism>
<feature type="transmembrane region" description="Helical" evidence="11">
    <location>
        <begin position="150"/>
        <end position="168"/>
    </location>
</feature>
<dbReference type="InterPro" id="IPR006603">
    <property type="entry name" value="PQ-loop_rpt"/>
</dbReference>
<evidence type="ECO:0000256" key="8">
    <source>
        <dbReference type="ARBA" id="ARBA00023136"/>
    </source>
</evidence>
<feature type="transmembrane region" description="Helical" evidence="11">
    <location>
        <begin position="121"/>
        <end position="144"/>
    </location>
</feature>
<dbReference type="Pfam" id="PF04193">
    <property type="entry name" value="PQ-loop"/>
    <property type="match status" value="2"/>
</dbReference>
<keyword evidence="5" id="KW-0677">Repeat</keyword>
<evidence type="ECO:0000256" key="7">
    <source>
        <dbReference type="ARBA" id="ARBA00022989"/>
    </source>
</evidence>
<keyword evidence="8 11" id="KW-0472">Membrane</keyword>
<dbReference type="PANTHER" id="PTHR13131">
    <property type="entry name" value="CYSTINOSIN"/>
    <property type="match status" value="1"/>
</dbReference>
<keyword evidence="6" id="KW-0769">Symport</keyword>
<gene>
    <name evidence="12" type="ORF">BJ085DRAFT_42382</name>
</gene>
<evidence type="ECO:0000256" key="4">
    <source>
        <dbReference type="ARBA" id="ARBA00022692"/>
    </source>
</evidence>
<dbReference type="Gene3D" id="1.20.1280.290">
    <property type="match status" value="1"/>
</dbReference>
<feature type="transmembrane region" description="Helical" evidence="11">
    <location>
        <begin position="47"/>
        <end position="70"/>
    </location>
</feature>
<protein>
    <submittedName>
        <fullName evidence="12">PQ loop repeat-domain-containing protein</fullName>
    </submittedName>
</protein>
<comment type="catalytic activity">
    <reaction evidence="10">
        <text>L-cystine(out) + H(+)(out) = L-cystine(in) + H(+)(in)</text>
        <dbReference type="Rhea" id="RHEA:66172"/>
        <dbReference type="ChEBI" id="CHEBI:15378"/>
        <dbReference type="ChEBI" id="CHEBI:35491"/>
    </reaction>
    <physiologicalReaction direction="left-to-right" evidence="10">
        <dbReference type="Rhea" id="RHEA:66173"/>
    </physiologicalReaction>
</comment>
<feature type="transmembrane region" description="Helical" evidence="11">
    <location>
        <begin position="90"/>
        <end position="109"/>
    </location>
</feature>
<dbReference type="InterPro" id="IPR005282">
    <property type="entry name" value="LC_transporter"/>
</dbReference>
<evidence type="ECO:0000313" key="12">
    <source>
        <dbReference type="EMBL" id="RKP37404.1"/>
    </source>
</evidence>
<evidence type="ECO:0000256" key="5">
    <source>
        <dbReference type="ARBA" id="ARBA00022737"/>
    </source>
</evidence>
<name>A0A4P9ZUZ5_9FUNG</name>
<dbReference type="FunFam" id="1.20.1280.290:FF:000016">
    <property type="entry name" value="Cystinosin homolog"/>
    <property type="match status" value="1"/>
</dbReference>
<dbReference type="GO" id="GO:0015184">
    <property type="term" value="F:L-cystine transmembrane transporter activity"/>
    <property type="evidence" value="ECO:0007669"/>
    <property type="project" value="TreeGrafter"/>
</dbReference>
<evidence type="ECO:0000256" key="11">
    <source>
        <dbReference type="SAM" id="Phobius"/>
    </source>
</evidence>
<evidence type="ECO:0000256" key="6">
    <source>
        <dbReference type="ARBA" id="ARBA00022847"/>
    </source>
</evidence>
<evidence type="ECO:0000313" key="13">
    <source>
        <dbReference type="Proteomes" id="UP000268162"/>
    </source>
</evidence>